<dbReference type="AlphaFoldDB" id="A0AAD6WM61"/>
<feature type="region of interest" description="Disordered" evidence="1">
    <location>
        <begin position="333"/>
        <end position="354"/>
    </location>
</feature>
<organism evidence="2 3">
    <name type="scientific">Mycena alexandri</name>
    <dbReference type="NCBI Taxonomy" id="1745969"/>
    <lineage>
        <taxon>Eukaryota</taxon>
        <taxon>Fungi</taxon>
        <taxon>Dikarya</taxon>
        <taxon>Basidiomycota</taxon>
        <taxon>Agaricomycotina</taxon>
        <taxon>Agaricomycetes</taxon>
        <taxon>Agaricomycetidae</taxon>
        <taxon>Agaricales</taxon>
        <taxon>Marasmiineae</taxon>
        <taxon>Mycenaceae</taxon>
        <taxon>Mycena</taxon>
    </lineage>
</organism>
<sequence length="374" mass="41053">MYGMSSLARARTFIDDDQVPWASSRSSPGDVGVGAGGVGVASDAEDARTDDPPTQLNSMTTAWMDPANTPFDFTALGVDDQLLHHPTQCFADMCWAAAVYDFSQASPNQKHHDLNLHPELESTSPALVGERSPDYYYDDQHEREHDDYNDARYDEEDEEGENDYGGVQAAVLAAAAFNKPSRFSQRPISTVVWATQVPPSSLPTLLASAPPPRTPPPTAAAPEPFFDELNVSAALKRLAEEPFSLNDFDDFDAKLNWKPDDRPPYSSAYNNRNAPYTHSTRTASNSNSLLSSNAYTPTLYTQTHNPSNSYAYGSYMTLYAPFTPADPSESIGFFPTRPDLKGSSGSGRRQRASSLPGRVFRYFSFRSGRVGVRS</sequence>
<comment type="caution">
    <text evidence="2">The sequence shown here is derived from an EMBL/GenBank/DDBJ whole genome shotgun (WGS) entry which is preliminary data.</text>
</comment>
<gene>
    <name evidence="2" type="ORF">C8F04DRAFT_1154897</name>
</gene>
<feature type="region of interest" description="Disordered" evidence="1">
    <location>
        <begin position="19"/>
        <end position="53"/>
    </location>
</feature>
<feature type="region of interest" description="Disordered" evidence="1">
    <location>
        <begin position="257"/>
        <end position="285"/>
    </location>
</feature>
<dbReference type="Proteomes" id="UP001218188">
    <property type="component" value="Unassembled WGS sequence"/>
</dbReference>
<reference evidence="2" key="1">
    <citation type="submission" date="2023-03" db="EMBL/GenBank/DDBJ databases">
        <title>Massive genome expansion in bonnet fungi (Mycena s.s.) driven by repeated elements and novel gene families across ecological guilds.</title>
        <authorList>
            <consortium name="Lawrence Berkeley National Laboratory"/>
            <person name="Harder C.B."/>
            <person name="Miyauchi S."/>
            <person name="Viragh M."/>
            <person name="Kuo A."/>
            <person name="Thoen E."/>
            <person name="Andreopoulos B."/>
            <person name="Lu D."/>
            <person name="Skrede I."/>
            <person name="Drula E."/>
            <person name="Henrissat B."/>
            <person name="Morin E."/>
            <person name="Kohler A."/>
            <person name="Barry K."/>
            <person name="LaButti K."/>
            <person name="Morin E."/>
            <person name="Salamov A."/>
            <person name="Lipzen A."/>
            <person name="Mereny Z."/>
            <person name="Hegedus B."/>
            <person name="Baldrian P."/>
            <person name="Stursova M."/>
            <person name="Weitz H."/>
            <person name="Taylor A."/>
            <person name="Grigoriev I.V."/>
            <person name="Nagy L.G."/>
            <person name="Martin F."/>
            <person name="Kauserud H."/>
        </authorList>
    </citation>
    <scope>NUCLEOTIDE SEQUENCE</scope>
    <source>
        <strain evidence="2">CBHHK200</strain>
    </source>
</reference>
<evidence type="ECO:0000313" key="3">
    <source>
        <dbReference type="Proteomes" id="UP001218188"/>
    </source>
</evidence>
<feature type="compositionally biased region" description="Polar residues" evidence="1">
    <location>
        <begin position="267"/>
        <end position="283"/>
    </location>
</feature>
<accession>A0AAD6WM61</accession>
<proteinExistence type="predicted"/>
<evidence type="ECO:0000313" key="2">
    <source>
        <dbReference type="EMBL" id="KAJ7017707.1"/>
    </source>
</evidence>
<keyword evidence="3" id="KW-1185">Reference proteome</keyword>
<dbReference type="EMBL" id="JARJCM010000386">
    <property type="protein sequence ID" value="KAJ7017707.1"/>
    <property type="molecule type" value="Genomic_DNA"/>
</dbReference>
<evidence type="ECO:0000256" key="1">
    <source>
        <dbReference type="SAM" id="MobiDB-lite"/>
    </source>
</evidence>
<protein>
    <submittedName>
        <fullName evidence="2">Uncharacterized protein</fullName>
    </submittedName>
</protein>
<feature type="region of interest" description="Disordered" evidence="1">
    <location>
        <begin position="120"/>
        <end position="145"/>
    </location>
</feature>
<name>A0AAD6WM61_9AGAR</name>